<protein>
    <submittedName>
        <fullName evidence="2">Alginate export family protein</fullName>
    </submittedName>
</protein>
<accession>A0A7S7NVQ8</accession>
<gene>
    <name evidence="2" type="ORF">IRI77_11975</name>
</gene>
<keyword evidence="3" id="KW-1185">Reference proteome</keyword>
<name>A0A7S7NVQ8_PALFE</name>
<proteinExistence type="predicted"/>
<dbReference type="Proteomes" id="UP000593892">
    <property type="component" value="Chromosome"/>
</dbReference>
<evidence type="ECO:0000313" key="2">
    <source>
        <dbReference type="EMBL" id="QOY90630.1"/>
    </source>
</evidence>
<dbReference type="KEGG" id="pfer:IRI77_11975"/>
<dbReference type="RefSeq" id="WP_194452290.1">
    <property type="nucleotide sequence ID" value="NZ_CP063849.1"/>
</dbReference>
<evidence type="ECO:0000259" key="1">
    <source>
        <dbReference type="Pfam" id="PF13372"/>
    </source>
</evidence>
<dbReference type="AlphaFoldDB" id="A0A7S7NVQ8"/>
<sequence length="435" mass="50291">MRRYSTTLALLATVLPLAAQKTERHLEYGFEQRVRNENWNNTFDFNDATDDERGQVRYRTRLWLKAPVTSNIDISVGLAQETNEIFQLHTATHIDEGIFETAYLDFKKLFVKGLSLRIGRQNLTKGEGFLILEGNPWDGSRSIYHNAAVLGYERGKAKIELIGIFDPRTDRFLPRLNDKARQLVEWNESALGAYYTDNRWKKTSVEAYCFYKREFGDPRPASNLQFQADRYVYTAGGRTVRKLPNSFSLTGEFAWQWGHQRTNRDIRAWGGYGYLKRTFGAKQRHSASFGYWGMSGSDPAKPGTIGNWDPLFSRWPKWSEGYIYTQFKENGVAYWTNTGMWQGEGVYVPWKPLSLRGTFYEMRAYHPYPGSKALYSTGTGRGEEYQLRADLTVNKNWRGHVLYEGHVPGSFYAGKDPGYFFRLEVSYLFTGQVPF</sequence>
<evidence type="ECO:0000313" key="3">
    <source>
        <dbReference type="Proteomes" id="UP000593892"/>
    </source>
</evidence>
<organism evidence="2 3">
    <name type="scientific">Paludibaculum fermentans</name>
    <dbReference type="NCBI Taxonomy" id="1473598"/>
    <lineage>
        <taxon>Bacteria</taxon>
        <taxon>Pseudomonadati</taxon>
        <taxon>Acidobacteriota</taxon>
        <taxon>Terriglobia</taxon>
        <taxon>Bryobacterales</taxon>
        <taxon>Bryobacteraceae</taxon>
        <taxon>Paludibaculum</taxon>
    </lineage>
</organism>
<dbReference type="EMBL" id="CP063849">
    <property type="protein sequence ID" value="QOY90630.1"/>
    <property type="molecule type" value="Genomic_DNA"/>
</dbReference>
<dbReference type="Pfam" id="PF13372">
    <property type="entry name" value="Alginate_exp"/>
    <property type="match status" value="1"/>
</dbReference>
<reference evidence="2 3" key="1">
    <citation type="submission" date="2020-10" db="EMBL/GenBank/DDBJ databases">
        <title>Complete genome sequence of Paludibaculum fermentans P105T, a facultatively anaerobic acidobacterium capable of dissimilatory Fe(III) reduction.</title>
        <authorList>
            <person name="Dedysh S.N."/>
            <person name="Beletsky A.V."/>
            <person name="Kulichevskaya I.S."/>
            <person name="Mardanov A.V."/>
            <person name="Ravin N.V."/>
        </authorList>
    </citation>
    <scope>NUCLEOTIDE SEQUENCE [LARGE SCALE GENOMIC DNA]</scope>
    <source>
        <strain evidence="2 3">P105</strain>
    </source>
</reference>
<dbReference type="InterPro" id="IPR025388">
    <property type="entry name" value="Alginate_export_dom"/>
</dbReference>
<feature type="domain" description="Alginate export" evidence="1">
    <location>
        <begin position="26"/>
        <end position="320"/>
    </location>
</feature>